<keyword evidence="3" id="KW-1185">Reference proteome</keyword>
<gene>
    <name evidence="2" type="ORF">MTR67_026505</name>
</gene>
<name>A0AAF0R5N0_SOLVR</name>
<feature type="domain" description="Tf2-1-like SH3-like" evidence="1">
    <location>
        <begin position="10"/>
        <end position="74"/>
    </location>
</feature>
<dbReference type="Pfam" id="PF24626">
    <property type="entry name" value="SH3_Tf2-1"/>
    <property type="match status" value="1"/>
</dbReference>
<dbReference type="AlphaFoldDB" id="A0AAF0R5N0"/>
<proteinExistence type="predicted"/>
<evidence type="ECO:0000313" key="3">
    <source>
        <dbReference type="Proteomes" id="UP001234989"/>
    </source>
</evidence>
<accession>A0AAF0R5N0</accession>
<dbReference type="Proteomes" id="UP001234989">
    <property type="component" value="Chromosome 6"/>
</dbReference>
<sequence>MIEFDGSLEGEQVLLKVSPIKGVICFDNQGKLSLRYIGSFEVLKYVGDVAYELALPRGLLRVHPFFQVSMMKKYMVMGTIIFVMVQILLNENLSYYDEPVAILDREICQLRLKEIASMKFQWKYRLIEESTSKTENHMHRRYPHHFTN</sequence>
<reference evidence="2" key="1">
    <citation type="submission" date="2023-08" db="EMBL/GenBank/DDBJ databases">
        <title>A de novo genome assembly of Solanum verrucosum Schlechtendal, a Mexican diploid species geographically isolated from the other diploid A-genome species in potato relatives.</title>
        <authorList>
            <person name="Hosaka K."/>
        </authorList>
    </citation>
    <scope>NUCLEOTIDE SEQUENCE</scope>
    <source>
        <tissue evidence="2">Young leaves</tissue>
    </source>
</reference>
<evidence type="ECO:0000313" key="2">
    <source>
        <dbReference type="EMBL" id="WMV33120.1"/>
    </source>
</evidence>
<dbReference type="PANTHER" id="PTHR46148:SF60">
    <property type="entry name" value="CHROMO DOMAIN-CONTAINING PROTEIN"/>
    <property type="match status" value="1"/>
</dbReference>
<dbReference type="PANTHER" id="PTHR46148">
    <property type="entry name" value="CHROMO DOMAIN-CONTAINING PROTEIN"/>
    <property type="match status" value="1"/>
</dbReference>
<evidence type="ECO:0000259" key="1">
    <source>
        <dbReference type="Pfam" id="PF24626"/>
    </source>
</evidence>
<protein>
    <recommendedName>
        <fullName evidence="1">Tf2-1-like SH3-like domain-containing protein</fullName>
    </recommendedName>
</protein>
<organism evidence="2 3">
    <name type="scientific">Solanum verrucosum</name>
    <dbReference type="NCBI Taxonomy" id="315347"/>
    <lineage>
        <taxon>Eukaryota</taxon>
        <taxon>Viridiplantae</taxon>
        <taxon>Streptophyta</taxon>
        <taxon>Embryophyta</taxon>
        <taxon>Tracheophyta</taxon>
        <taxon>Spermatophyta</taxon>
        <taxon>Magnoliopsida</taxon>
        <taxon>eudicotyledons</taxon>
        <taxon>Gunneridae</taxon>
        <taxon>Pentapetalae</taxon>
        <taxon>asterids</taxon>
        <taxon>lamiids</taxon>
        <taxon>Solanales</taxon>
        <taxon>Solanaceae</taxon>
        <taxon>Solanoideae</taxon>
        <taxon>Solaneae</taxon>
        <taxon>Solanum</taxon>
    </lineage>
</organism>
<dbReference type="InterPro" id="IPR056924">
    <property type="entry name" value="SH3_Tf2-1"/>
</dbReference>
<dbReference type="EMBL" id="CP133617">
    <property type="protein sequence ID" value="WMV33120.1"/>
    <property type="molecule type" value="Genomic_DNA"/>
</dbReference>